<dbReference type="SUPFAM" id="SSF54593">
    <property type="entry name" value="Glyoxalase/Bleomycin resistance protein/Dihydroxybiphenyl dioxygenase"/>
    <property type="match status" value="1"/>
</dbReference>
<dbReference type="Pfam" id="PF00903">
    <property type="entry name" value="Glyoxalase"/>
    <property type="match status" value="1"/>
</dbReference>
<evidence type="ECO:0000313" key="2">
    <source>
        <dbReference type="EMBL" id="SDY90923.1"/>
    </source>
</evidence>
<dbReference type="STRING" id="321339.SAMN05444340_12818"/>
<dbReference type="InterPro" id="IPR029068">
    <property type="entry name" value="Glyas_Bleomycin-R_OHBP_Dase"/>
</dbReference>
<protein>
    <submittedName>
        <fullName evidence="2">Catechol 2,3-dioxygenase</fullName>
    </submittedName>
</protein>
<dbReference type="AlphaFoldDB" id="A0A1H3NQ85"/>
<dbReference type="InterPro" id="IPR037523">
    <property type="entry name" value="VOC_core"/>
</dbReference>
<dbReference type="Proteomes" id="UP000199286">
    <property type="component" value="Unassembled WGS sequence"/>
</dbReference>
<dbReference type="GO" id="GO:0051213">
    <property type="term" value="F:dioxygenase activity"/>
    <property type="evidence" value="ECO:0007669"/>
    <property type="project" value="UniProtKB-KW"/>
</dbReference>
<feature type="domain" description="VOC" evidence="1">
    <location>
        <begin position="13"/>
        <end position="139"/>
    </location>
</feature>
<keyword evidence="2" id="KW-0560">Oxidoreductase</keyword>
<dbReference type="InterPro" id="IPR004360">
    <property type="entry name" value="Glyas_Fos-R_dOase_dom"/>
</dbReference>
<dbReference type="Gene3D" id="3.10.180.10">
    <property type="entry name" value="2,3-Dihydroxybiphenyl 1,2-Dioxygenase, domain 1"/>
    <property type="match status" value="1"/>
</dbReference>
<accession>A0A1H3NQ85</accession>
<organism evidence="2 3">
    <name type="scientific">Citreimonas salinaria</name>
    <dbReference type="NCBI Taxonomy" id="321339"/>
    <lineage>
        <taxon>Bacteria</taxon>
        <taxon>Pseudomonadati</taxon>
        <taxon>Pseudomonadota</taxon>
        <taxon>Alphaproteobacteria</taxon>
        <taxon>Rhodobacterales</taxon>
        <taxon>Roseobacteraceae</taxon>
        <taxon>Citreimonas</taxon>
    </lineage>
</organism>
<keyword evidence="3" id="KW-1185">Reference proteome</keyword>
<dbReference type="PROSITE" id="PS51819">
    <property type="entry name" value="VOC"/>
    <property type="match status" value="1"/>
</dbReference>
<dbReference type="EMBL" id="FNPF01000028">
    <property type="protein sequence ID" value="SDY90923.1"/>
    <property type="molecule type" value="Genomic_DNA"/>
</dbReference>
<gene>
    <name evidence="2" type="ORF">SAMN05444340_12818</name>
</gene>
<evidence type="ECO:0000259" key="1">
    <source>
        <dbReference type="PROSITE" id="PS51819"/>
    </source>
</evidence>
<keyword evidence="2" id="KW-0223">Dioxygenase</keyword>
<name>A0A1H3NQ85_9RHOB</name>
<dbReference type="PANTHER" id="PTHR36110:SF4">
    <property type="entry name" value="RING-CLEAVING DIOXYGENASE MHQA-RELATED"/>
    <property type="match status" value="1"/>
</dbReference>
<evidence type="ECO:0000313" key="3">
    <source>
        <dbReference type="Proteomes" id="UP000199286"/>
    </source>
</evidence>
<dbReference type="PANTHER" id="PTHR36110">
    <property type="entry name" value="RING-CLEAVING DIOXYGENASE MHQE-RELATED"/>
    <property type="match status" value="1"/>
</dbReference>
<proteinExistence type="predicted"/>
<reference evidence="2 3" key="1">
    <citation type="submission" date="2016-10" db="EMBL/GenBank/DDBJ databases">
        <authorList>
            <person name="de Groot N.N."/>
        </authorList>
    </citation>
    <scope>NUCLEOTIDE SEQUENCE [LARGE SCALE GENOMIC DNA]</scope>
    <source>
        <strain evidence="2 3">DSM 26880</strain>
    </source>
</reference>
<dbReference type="InterPro" id="IPR052537">
    <property type="entry name" value="Extradiol_RC_dioxygenase"/>
</dbReference>
<sequence>MAADTMRKIQTQGVHHITLMGADRQTSIDFWEGVLGMPFIFDQPNLDDPSQGHLYFDPGDGRLITIFTNEERKPDASRTSSETGAVHHIAFNVSQASFWQVAKRLDARGIRHSGPKDRGFMDSIYFQDPLGLTIELASYRFEPPEGCRHADVMIEAHRIRVERGDYNIDREHLADAIELLVSRSQQSLSTDRNPKDPYGRG</sequence>